<dbReference type="Pfam" id="PF04892">
    <property type="entry name" value="VanZ"/>
    <property type="match status" value="1"/>
</dbReference>
<dbReference type="AlphaFoldDB" id="A0A926NG87"/>
<dbReference type="PANTHER" id="PTHR36834:SF1">
    <property type="entry name" value="INTEGRAL MEMBRANE PROTEIN"/>
    <property type="match status" value="1"/>
</dbReference>
<dbReference type="Proteomes" id="UP000661691">
    <property type="component" value="Unassembled WGS sequence"/>
</dbReference>
<feature type="transmembrane region" description="Helical" evidence="1">
    <location>
        <begin position="79"/>
        <end position="97"/>
    </location>
</feature>
<dbReference type="InterPro" id="IPR006976">
    <property type="entry name" value="VanZ-like"/>
</dbReference>
<keyword evidence="1" id="KW-1133">Transmembrane helix</keyword>
<proteinExistence type="predicted"/>
<evidence type="ECO:0000313" key="4">
    <source>
        <dbReference type="Proteomes" id="UP000661691"/>
    </source>
</evidence>
<sequence length="170" mass="19918">MFIEYVLFFSFIFLAVGLLVFKSRHRNRLYVSVLAVFLIYCGYAGSYTLFPILSNTTGVYYFHFNFTPFWMDGWVWEQWFYNILLSVPFGVMIPYLVQINTKMKGILVALSFGLTIEGLQLLEKLLFYEPMRVIDINDVFLNFVGALIGYVGYWLIQKIIKIDTFEKQAA</sequence>
<dbReference type="PANTHER" id="PTHR36834">
    <property type="entry name" value="MEMBRANE PROTEIN-RELATED"/>
    <property type="match status" value="1"/>
</dbReference>
<dbReference type="RefSeq" id="WP_191142139.1">
    <property type="nucleotide sequence ID" value="NZ_JACXAH010000013.1"/>
</dbReference>
<evidence type="ECO:0000256" key="1">
    <source>
        <dbReference type="SAM" id="Phobius"/>
    </source>
</evidence>
<reference evidence="3" key="1">
    <citation type="submission" date="2020-09" db="EMBL/GenBank/DDBJ databases">
        <title>A novel bacterium of genus Hazenella, isolated from South China Sea.</title>
        <authorList>
            <person name="Huang H."/>
            <person name="Mo K."/>
            <person name="Hu Y."/>
        </authorList>
    </citation>
    <scope>NUCLEOTIDE SEQUENCE</scope>
    <source>
        <strain evidence="3">IB182357</strain>
    </source>
</reference>
<dbReference type="InterPro" id="IPR053150">
    <property type="entry name" value="Teicoplanin_resist-assoc"/>
</dbReference>
<evidence type="ECO:0000259" key="2">
    <source>
        <dbReference type="Pfam" id="PF04892"/>
    </source>
</evidence>
<evidence type="ECO:0000313" key="3">
    <source>
        <dbReference type="EMBL" id="MBD1372768.1"/>
    </source>
</evidence>
<feature type="transmembrane region" description="Helical" evidence="1">
    <location>
        <begin position="6"/>
        <end position="22"/>
    </location>
</feature>
<keyword evidence="4" id="KW-1185">Reference proteome</keyword>
<comment type="caution">
    <text evidence="3">The sequence shown here is derived from an EMBL/GenBank/DDBJ whole genome shotgun (WGS) entry which is preliminary data.</text>
</comment>
<accession>A0A926NG87</accession>
<feature type="transmembrane region" description="Helical" evidence="1">
    <location>
        <begin position="139"/>
        <end position="156"/>
    </location>
</feature>
<feature type="domain" description="VanZ-like" evidence="2">
    <location>
        <begin position="37"/>
        <end position="156"/>
    </location>
</feature>
<gene>
    <name evidence="3" type="ORF">IC620_10405</name>
</gene>
<feature type="transmembrane region" description="Helical" evidence="1">
    <location>
        <begin position="29"/>
        <end position="50"/>
    </location>
</feature>
<keyword evidence="1" id="KW-0812">Transmembrane</keyword>
<protein>
    <submittedName>
        <fullName evidence="3">VanZ family protein</fullName>
    </submittedName>
</protein>
<organism evidence="3 4">
    <name type="scientific">Polycladospora coralii</name>
    <dbReference type="NCBI Taxonomy" id="2771432"/>
    <lineage>
        <taxon>Bacteria</taxon>
        <taxon>Bacillati</taxon>
        <taxon>Bacillota</taxon>
        <taxon>Bacilli</taxon>
        <taxon>Bacillales</taxon>
        <taxon>Thermoactinomycetaceae</taxon>
        <taxon>Polycladospora</taxon>
    </lineage>
</organism>
<keyword evidence="1" id="KW-0472">Membrane</keyword>
<name>A0A926NG87_9BACL</name>
<dbReference type="EMBL" id="JACXAH010000013">
    <property type="protein sequence ID" value="MBD1372768.1"/>
    <property type="molecule type" value="Genomic_DNA"/>
</dbReference>